<dbReference type="Proteomes" id="UP000643610">
    <property type="component" value="Unassembled WGS sequence"/>
</dbReference>
<reference evidence="1 2" key="1">
    <citation type="submission" date="2020-08" db="EMBL/GenBank/DDBJ databases">
        <title>Novel species isolated from subtropical streams in China.</title>
        <authorList>
            <person name="Lu H."/>
        </authorList>
    </citation>
    <scope>NUCLEOTIDE SEQUENCE [LARGE SCALE GENOMIC DNA]</scope>
    <source>
        <strain evidence="1 2">KCTC 52442</strain>
    </source>
</reference>
<dbReference type="RefSeq" id="WP_186891724.1">
    <property type="nucleotide sequence ID" value="NZ_JACOFU010000006.1"/>
</dbReference>
<comment type="caution">
    <text evidence="1">The sequence shown here is derived from an EMBL/GenBank/DDBJ whole genome shotgun (WGS) entry which is preliminary data.</text>
</comment>
<evidence type="ECO:0000313" key="1">
    <source>
        <dbReference type="EMBL" id="MBC3832672.1"/>
    </source>
</evidence>
<evidence type="ECO:0000313" key="2">
    <source>
        <dbReference type="Proteomes" id="UP000643610"/>
    </source>
</evidence>
<organism evidence="1 2">
    <name type="scientific">Undibacterium amnicola</name>
    <dbReference type="NCBI Taxonomy" id="1834038"/>
    <lineage>
        <taxon>Bacteria</taxon>
        <taxon>Pseudomonadati</taxon>
        <taxon>Pseudomonadota</taxon>
        <taxon>Betaproteobacteria</taxon>
        <taxon>Burkholderiales</taxon>
        <taxon>Oxalobacteraceae</taxon>
        <taxon>Undibacterium</taxon>
    </lineage>
</organism>
<dbReference type="EMBL" id="JACOFU010000006">
    <property type="protein sequence ID" value="MBC3832672.1"/>
    <property type="molecule type" value="Genomic_DNA"/>
</dbReference>
<sequence>MGDIVNPQITDAITQTNVKVLGEAPAMAMGSLYQTIGNSVAMAAANAVYAQQQANVTYQAATTLGVTKLFESSKAGAASFESNSNSVQEQMQAKMDALAAELAQLKAAKSGS</sequence>
<gene>
    <name evidence="1" type="ORF">H8K33_14280</name>
</gene>
<name>A0ABR6XUQ6_9BURK</name>
<accession>A0ABR6XUQ6</accession>
<keyword evidence="2" id="KW-1185">Reference proteome</keyword>
<dbReference type="Pfam" id="PF11747">
    <property type="entry name" value="RebB"/>
    <property type="match status" value="1"/>
</dbReference>
<proteinExistence type="predicted"/>
<protein>
    <submittedName>
        <fullName evidence="1">RebB family R body protein</fullName>
    </submittedName>
</protein>
<dbReference type="InterPro" id="IPR021070">
    <property type="entry name" value="Killing_trait_RebB"/>
</dbReference>